<reference evidence="10" key="1">
    <citation type="submission" date="2020-08" db="EMBL/GenBank/DDBJ databases">
        <title>Genome public.</title>
        <authorList>
            <person name="Liu C."/>
            <person name="Sun Q."/>
        </authorList>
    </citation>
    <scope>NUCLEOTIDE SEQUENCE</scope>
    <source>
        <strain evidence="10">NSJ-31</strain>
    </source>
</reference>
<comment type="caution">
    <text evidence="10">The sequence shown here is derived from an EMBL/GenBank/DDBJ whole genome shotgun (WGS) entry which is preliminary data.</text>
</comment>
<evidence type="ECO:0000256" key="7">
    <source>
        <dbReference type="SAM" id="Coils"/>
    </source>
</evidence>
<comment type="subunit">
    <text evidence="5">Heterooligomer composed of large and small subunits.</text>
</comment>
<dbReference type="HAMAP" id="MF_00378">
    <property type="entry name" value="Exonuc_7_L"/>
    <property type="match status" value="1"/>
</dbReference>
<dbReference type="EMBL" id="JACRST010000001">
    <property type="protein sequence ID" value="MBC8545478.1"/>
    <property type="molecule type" value="Genomic_DNA"/>
</dbReference>
<dbReference type="PANTHER" id="PTHR30008:SF0">
    <property type="entry name" value="EXODEOXYRIBONUCLEASE 7 LARGE SUBUNIT"/>
    <property type="match status" value="1"/>
</dbReference>
<keyword evidence="1 5" id="KW-0963">Cytoplasm</keyword>
<feature type="coiled-coil region" evidence="7">
    <location>
        <begin position="266"/>
        <end position="301"/>
    </location>
</feature>
<name>A0A926I3F9_9FIRM</name>
<dbReference type="GO" id="GO:0009318">
    <property type="term" value="C:exodeoxyribonuclease VII complex"/>
    <property type="evidence" value="ECO:0007669"/>
    <property type="project" value="UniProtKB-UniRule"/>
</dbReference>
<proteinExistence type="inferred from homology"/>
<dbReference type="RefSeq" id="WP_249281631.1">
    <property type="nucleotide sequence ID" value="NZ_JACRST010000001.1"/>
</dbReference>
<accession>A0A926I3F9</accession>
<evidence type="ECO:0000256" key="5">
    <source>
        <dbReference type="HAMAP-Rule" id="MF_00378"/>
    </source>
</evidence>
<keyword evidence="3 5" id="KW-0378">Hydrolase</keyword>
<dbReference type="EC" id="3.1.11.6" evidence="5"/>
<evidence type="ECO:0000256" key="1">
    <source>
        <dbReference type="ARBA" id="ARBA00022490"/>
    </source>
</evidence>
<feature type="domain" description="OB-fold nucleic acid binding" evidence="9">
    <location>
        <begin position="6"/>
        <end position="101"/>
    </location>
</feature>
<dbReference type="PANTHER" id="PTHR30008">
    <property type="entry name" value="EXODEOXYRIBONUCLEASE 7 LARGE SUBUNIT"/>
    <property type="match status" value="1"/>
</dbReference>
<evidence type="ECO:0000256" key="4">
    <source>
        <dbReference type="ARBA" id="ARBA00022839"/>
    </source>
</evidence>
<feature type="domain" description="Exonuclease VII large subunit C-terminal" evidence="8">
    <location>
        <begin position="125"/>
        <end position="416"/>
    </location>
</feature>
<evidence type="ECO:0000256" key="6">
    <source>
        <dbReference type="RuleBase" id="RU004355"/>
    </source>
</evidence>
<dbReference type="InterPro" id="IPR020579">
    <property type="entry name" value="Exonuc_VII_lsu_C"/>
</dbReference>
<sequence>MTNSMLSVSQLNRYVKALLDENKLLTRLLVKGEISNLSDHYSSGHLYFSLKDAGASVRAVMFKSYAQQLRFRLRNGQTVIVSCSVSLYERDGTYQLYVYDLQPDGAGALALAFQQLKEKLAGEGLFAPEHKKPIPPLPQTVGVVTSASGAALQDILNILGRRYPLARVVLAPALVQGEGASDSLIAALCALNEQADCDVIILGRGGGSAEDLWAFNSEALARAIYSSAVPVISAVGHETDFTIADFVADLRAPTPSAAAELVSPDLSDLREELSGLQVRMEELLERRLARLSQQLELYRSHRALQSPVAVVAGYEQRLQRNRRRLVSALDIRLREGERRLQNGRSGLAAAGRAVLRTREQQLAGRARLLGSLSPLNVLARGYAIAFDQNEKTVTDSAAVQPGDRLHIRFARGELAVKVIEAAKEKSDEKTTDAGAGDATAG</sequence>
<dbReference type="AlphaFoldDB" id="A0A926I3F9"/>
<evidence type="ECO:0000259" key="8">
    <source>
        <dbReference type="Pfam" id="PF02601"/>
    </source>
</evidence>
<gene>
    <name evidence="5 10" type="primary">xseA</name>
    <name evidence="10" type="ORF">H8711_00815</name>
</gene>
<evidence type="ECO:0000256" key="3">
    <source>
        <dbReference type="ARBA" id="ARBA00022801"/>
    </source>
</evidence>
<dbReference type="InterPro" id="IPR003753">
    <property type="entry name" value="Exonuc_VII_L"/>
</dbReference>
<organism evidence="10 11">
    <name type="scientific">Ligaoa zhengdingensis</name>
    <dbReference type="NCBI Taxonomy" id="2763658"/>
    <lineage>
        <taxon>Bacteria</taxon>
        <taxon>Bacillati</taxon>
        <taxon>Bacillota</taxon>
        <taxon>Clostridia</taxon>
        <taxon>Eubacteriales</taxon>
        <taxon>Oscillospiraceae</taxon>
        <taxon>Ligaoa</taxon>
    </lineage>
</organism>
<comment type="function">
    <text evidence="5">Bidirectionally degrades single-stranded DNA into large acid-insoluble oligonucleotides, which are then degraded further into small acid-soluble oligonucleotides.</text>
</comment>
<evidence type="ECO:0000313" key="10">
    <source>
        <dbReference type="EMBL" id="MBC8545478.1"/>
    </source>
</evidence>
<evidence type="ECO:0000259" key="9">
    <source>
        <dbReference type="Pfam" id="PF13742"/>
    </source>
</evidence>
<keyword evidence="2 5" id="KW-0540">Nuclease</keyword>
<keyword evidence="7" id="KW-0175">Coiled coil</keyword>
<dbReference type="GO" id="GO:0008855">
    <property type="term" value="F:exodeoxyribonuclease VII activity"/>
    <property type="evidence" value="ECO:0007669"/>
    <property type="project" value="UniProtKB-UniRule"/>
</dbReference>
<dbReference type="GO" id="GO:0005737">
    <property type="term" value="C:cytoplasm"/>
    <property type="evidence" value="ECO:0007669"/>
    <property type="project" value="UniProtKB-SubCell"/>
</dbReference>
<comment type="similarity">
    <text evidence="5 6">Belongs to the XseA family.</text>
</comment>
<dbReference type="Proteomes" id="UP000653127">
    <property type="component" value="Unassembled WGS sequence"/>
</dbReference>
<evidence type="ECO:0000313" key="11">
    <source>
        <dbReference type="Proteomes" id="UP000653127"/>
    </source>
</evidence>
<protein>
    <recommendedName>
        <fullName evidence="5">Exodeoxyribonuclease 7 large subunit</fullName>
        <ecNumber evidence="5">3.1.11.6</ecNumber>
    </recommendedName>
    <alternativeName>
        <fullName evidence="5">Exodeoxyribonuclease VII large subunit</fullName>
        <shortName evidence="5">Exonuclease VII large subunit</shortName>
    </alternativeName>
</protein>
<dbReference type="Pfam" id="PF02601">
    <property type="entry name" value="Exonuc_VII_L"/>
    <property type="match status" value="1"/>
</dbReference>
<dbReference type="InterPro" id="IPR025824">
    <property type="entry name" value="OB-fold_nuc-bd_dom"/>
</dbReference>
<comment type="subcellular location">
    <subcellularLocation>
        <location evidence="5 6">Cytoplasm</location>
    </subcellularLocation>
</comment>
<dbReference type="GO" id="GO:0003676">
    <property type="term" value="F:nucleic acid binding"/>
    <property type="evidence" value="ECO:0007669"/>
    <property type="project" value="InterPro"/>
</dbReference>
<dbReference type="GO" id="GO:0006308">
    <property type="term" value="P:DNA catabolic process"/>
    <property type="evidence" value="ECO:0007669"/>
    <property type="project" value="UniProtKB-UniRule"/>
</dbReference>
<comment type="catalytic activity">
    <reaction evidence="5 6">
        <text>Exonucleolytic cleavage in either 5'- to 3'- or 3'- to 5'-direction to yield nucleoside 5'-phosphates.</text>
        <dbReference type="EC" id="3.1.11.6"/>
    </reaction>
</comment>
<evidence type="ECO:0000256" key="2">
    <source>
        <dbReference type="ARBA" id="ARBA00022722"/>
    </source>
</evidence>
<dbReference type="Pfam" id="PF13742">
    <property type="entry name" value="tRNA_anti_2"/>
    <property type="match status" value="1"/>
</dbReference>
<keyword evidence="4 5" id="KW-0269">Exonuclease</keyword>
<dbReference type="NCBIfam" id="TIGR00237">
    <property type="entry name" value="xseA"/>
    <property type="match status" value="1"/>
</dbReference>
<keyword evidence="11" id="KW-1185">Reference proteome</keyword>
<dbReference type="CDD" id="cd04489">
    <property type="entry name" value="ExoVII_LU_OBF"/>
    <property type="match status" value="1"/>
</dbReference>